<dbReference type="PROSITE" id="PS01359">
    <property type="entry name" value="ZF_PHD_1"/>
    <property type="match status" value="1"/>
</dbReference>
<dbReference type="InterPro" id="IPR003618">
    <property type="entry name" value="TFIIS_cen_dom"/>
</dbReference>
<reference evidence="8" key="2">
    <citation type="submission" date="2020-06" db="EMBL/GenBank/DDBJ databases">
        <authorList>
            <person name="Sheffer M."/>
        </authorList>
    </citation>
    <scope>NUCLEOTIDE SEQUENCE</scope>
</reference>
<feature type="compositionally biased region" description="Polar residues" evidence="5">
    <location>
        <begin position="1483"/>
        <end position="1498"/>
    </location>
</feature>
<dbReference type="SUPFAM" id="SSF46942">
    <property type="entry name" value="Elongation factor TFIIS domain 2"/>
    <property type="match status" value="1"/>
</dbReference>
<dbReference type="CDD" id="cd15552">
    <property type="entry name" value="PHD_PHF3_like"/>
    <property type="match status" value="1"/>
</dbReference>
<dbReference type="GO" id="GO:0006351">
    <property type="term" value="P:DNA-templated transcription"/>
    <property type="evidence" value="ECO:0007669"/>
    <property type="project" value="InterPro"/>
</dbReference>
<feature type="region of interest" description="Disordered" evidence="5">
    <location>
        <begin position="1716"/>
        <end position="1764"/>
    </location>
</feature>
<dbReference type="InterPro" id="IPR001965">
    <property type="entry name" value="Znf_PHD"/>
</dbReference>
<dbReference type="PROSITE" id="PS51321">
    <property type="entry name" value="TFIIS_CENTRAL"/>
    <property type="match status" value="1"/>
</dbReference>
<evidence type="ECO:0000313" key="8">
    <source>
        <dbReference type="EMBL" id="KAF8790722.1"/>
    </source>
</evidence>
<dbReference type="Pfam" id="PF07744">
    <property type="entry name" value="SPOC"/>
    <property type="match status" value="1"/>
</dbReference>
<dbReference type="Gene3D" id="1.10.472.30">
    <property type="entry name" value="Transcription elongation factor S-II, central domain"/>
    <property type="match status" value="1"/>
</dbReference>
<evidence type="ECO:0000256" key="2">
    <source>
        <dbReference type="ARBA" id="ARBA00022771"/>
    </source>
</evidence>
<feature type="compositionally biased region" description="Polar residues" evidence="5">
    <location>
        <begin position="973"/>
        <end position="984"/>
    </location>
</feature>
<feature type="compositionally biased region" description="Polar residues" evidence="5">
    <location>
        <begin position="1216"/>
        <end position="1225"/>
    </location>
</feature>
<feature type="compositionally biased region" description="Polar residues" evidence="5">
    <location>
        <begin position="1331"/>
        <end position="1345"/>
    </location>
</feature>
<reference evidence="8" key="1">
    <citation type="journal article" date="2020" name="bioRxiv">
        <title>Chromosome-level reference genome of the European wasp spider Argiope bruennichi: a resource for studies on range expansion and evolutionary adaptation.</title>
        <authorList>
            <person name="Sheffer M.M."/>
            <person name="Hoppe A."/>
            <person name="Krehenwinkel H."/>
            <person name="Uhl G."/>
            <person name="Kuss A.W."/>
            <person name="Jensen L."/>
            <person name="Jensen C."/>
            <person name="Gillespie R.G."/>
            <person name="Hoff K.J."/>
            <person name="Prost S."/>
        </authorList>
    </citation>
    <scope>NUCLEOTIDE SEQUENCE</scope>
</reference>
<dbReference type="SUPFAM" id="SSF160481">
    <property type="entry name" value="BRK domain-like"/>
    <property type="match status" value="1"/>
</dbReference>
<feature type="compositionally biased region" description="Polar residues" evidence="5">
    <location>
        <begin position="1278"/>
        <end position="1293"/>
    </location>
</feature>
<feature type="region of interest" description="Disordered" evidence="5">
    <location>
        <begin position="1214"/>
        <end position="1254"/>
    </location>
</feature>
<feature type="region of interest" description="Disordered" evidence="5">
    <location>
        <begin position="678"/>
        <end position="749"/>
    </location>
</feature>
<feature type="region of interest" description="Disordered" evidence="5">
    <location>
        <begin position="1466"/>
        <end position="1501"/>
    </location>
</feature>
<dbReference type="InterPro" id="IPR019786">
    <property type="entry name" value="Zinc_finger_PHD-type_CS"/>
</dbReference>
<dbReference type="InterPro" id="IPR019787">
    <property type="entry name" value="Znf_PHD-finger"/>
</dbReference>
<feature type="region of interest" description="Disordered" evidence="5">
    <location>
        <begin position="773"/>
        <end position="900"/>
    </location>
</feature>
<feature type="compositionally biased region" description="Basic and acidic residues" evidence="5">
    <location>
        <begin position="1470"/>
        <end position="1482"/>
    </location>
</feature>
<feature type="region of interest" description="Disordered" evidence="5">
    <location>
        <begin position="1271"/>
        <end position="1311"/>
    </location>
</feature>
<dbReference type="EMBL" id="JABXBU010000011">
    <property type="protein sequence ID" value="KAF8790722.1"/>
    <property type="molecule type" value="Genomic_DNA"/>
</dbReference>
<feature type="compositionally biased region" description="Basic and acidic residues" evidence="5">
    <location>
        <begin position="773"/>
        <end position="889"/>
    </location>
</feature>
<dbReference type="SMART" id="SM00510">
    <property type="entry name" value="TFS2M"/>
    <property type="match status" value="1"/>
</dbReference>
<evidence type="ECO:0000256" key="4">
    <source>
        <dbReference type="PROSITE-ProRule" id="PRU00146"/>
    </source>
</evidence>
<feature type="region of interest" description="Disordered" evidence="5">
    <location>
        <begin position="969"/>
        <end position="990"/>
    </location>
</feature>
<dbReference type="InterPro" id="IPR011011">
    <property type="entry name" value="Znf_FYVE_PHD"/>
</dbReference>
<dbReference type="SUPFAM" id="SSF57903">
    <property type="entry name" value="FYVE/PHD zinc finger"/>
    <property type="match status" value="1"/>
</dbReference>
<feature type="compositionally biased region" description="Basic and acidic residues" evidence="5">
    <location>
        <begin position="505"/>
        <end position="521"/>
    </location>
</feature>
<evidence type="ECO:0000259" key="6">
    <source>
        <dbReference type="PROSITE" id="PS50016"/>
    </source>
</evidence>
<gene>
    <name evidence="8" type="ORF">HNY73_005698</name>
</gene>
<keyword evidence="9" id="KW-1185">Reference proteome</keyword>
<dbReference type="Proteomes" id="UP000807504">
    <property type="component" value="Unassembled WGS sequence"/>
</dbReference>
<dbReference type="PANTHER" id="PTHR11477:SF51">
    <property type="entry name" value="PROTEIN PARTNER OF SNF, ISOFORM B"/>
    <property type="match status" value="1"/>
</dbReference>
<dbReference type="PROSITE" id="PS50016">
    <property type="entry name" value="ZF_PHD_2"/>
    <property type="match status" value="1"/>
</dbReference>
<dbReference type="InterPro" id="IPR012921">
    <property type="entry name" value="SPOC_C"/>
</dbReference>
<keyword evidence="3" id="KW-0862">Zinc</keyword>
<protein>
    <submittedName>
        <fullName evidence="8">PHD finger protein 3 like protein</fullName>
    </submittedName>
</protein>
<comment type="caution">
    <text evidence="8">The sequence shown here is derived from an EMBL/GenBank/DDBJ whole genome shotgun (WGS) entry which is preliminary data.</text>
</comment>
<evidence type="ECO:0000313" key="9">
    <source>
        <dbReference type="Proteomes" id="UP000807504"/>
    </source>
</evidence>
<evidence type="ECO:0000256" key="5">
    <source>
        <dbReference type="SAM" id="MobiDB-lite"/>
    </source>
</evidence>
<feature type="domain" description="PHD-type" evidence="6">
    <location>
        <begin position="1112"/>
        <end position="1166"/>
    </location>
</feature>
<feature type="compositionally biased region" description="Acidic residues" evidence="5">
    <location>
        <begin position="86"/>
        <end position="97"/>
    </location>
</feature>
<dbReference type="InterPro" id="IPR036575">
    <property type="entry name" value="TFIIS_cen_dom_sf"/>
</dbReference>
<proteinExistence type="predicted"/>
<dbReference type="InterPro" id="IPR037259">
    <property type="entry name" value="BRK_sf"/>
</dbReference>
<dbReference type="SMART" id="SM00249">
    <property type="entry name" value="PHD"/>
    <property type="match status" value="1"/>
</dbReference>
<feature type="region of interest" description="Disordered" evidence="5">
    <location>
        <begin position="1329"/>
        <end position="1361"/>
    </location>
</feature>
<dbReference type="Gene3D" id="3.30.40.10">
    <property type="entry name" value="Zinc/RING finger domain, C3HC4 (zinc finger)"/>
    <property type="match status" value="1"/>
</dbReference>
<feature type="domain" description="TFIIS central" evidence="7">
    <location>
        <begin position="1501"/>
        <end position="1621"/>
    </location>
</feature>
<dbReference type="PANTHER" id="PTHR11477">
    <property type="entry name" value="TRANSCRIPTION FACTOR S-II ZINC FINGER DOMAIN-CONTAINING PROTEIN"/>
    <property type="match status" value="1"/>
</dbReference>
<feature type="region of interest" description="Disordered" evidence="5">
    <location>
        <begin position="505"/>
        <end position="554"/>
    </location>
</feature>
<name>A0A8T0FJU3_ARGBR</name>
<evidence type="ECO:0000256" key="3">
    <source>
        <dbReference type="ARBA" id="ARBA00022833"/>
    </source>
</evidence>
<organism evidence="8 9">
    <name type="scientific">Argiope bruennichi</name>
    <name type="common">Wasp spider</name>
    <name type="synonym">Aranea bruennichi</name>
    <dbReference type="NCBI Taxonomy" id="94029"/>
    <lineage>
        <taxon>Eukaryota</taxon>
        <taxon>Metazoa</taxon>
        <taxon>Ecdysozoa</taxon>
        <taxon>Arthropoda</taxon>
        <taxon>Chelicerata</taxon>
        <taxon>Arachnida</taxon>
        <taxon>Araneae</taxon>
        <taxon>Araneomorphae</taxon>
        <taxon>Entelegynae</taxon>
        <taxon>Araneoidea</taxon>
        <taxon>Araneidae</taxon>
        <taxon>Argiope</taxon>
    </lineage>
</organism>
<sequence length="1857" mass="209972">MTEKGEKNLLMNVSKDEMNTIDEILQSRQHGVVPERRIIRIPLLSRAFVSGSPKIHFPVRVLIRTGPLRQLTNVQRPSKPVVDTVPSDDESDVDDTSSFEIPERLEDLILLEHNYAVKYSIPLKSKENENAVETKTQETCDIKEVSESSSILEVPEISSILEVRAISGSSEVPAVSGNSDVPAVSGSSSTCISGSVGSTCNSSGSFGSTSPQAVWQFRKPACCLAFGIPCVSWQFRKIPAVSGSSEIPAVSGSSEIPAVSGSSEIPAVSGSSEYLTPLADPNNRTRNLLAVRKYLQSLAVRKYPQPLAVRKYPQPLAVRKYPQPLAVRKYLLCLAVRKYLQCLAVRKYLQCLAVSKIPGQCLAFSDKRQPLAVQKYPQPLAVRNISPPIRRSKRQIEKLERELVSAAKVDALDNEVPKEKLVKHETTNKTDKDTINWNSDIKISNYKCFADFKKRHLKVVIEDCKKAKIENESVSTELSNTNREVKESAEILHDSIIIKSKNESTADEKNIENFKHPESQTRSKYLRKTKLHEPTDLESDDKSNAHGPHAKKKKYLNLIHKSIDSLKSPECEEKSEKSSTENVFKGEKTTEHSQQVNLTNLNKKRKKCILASEKLTNDADIHQIADSPVRKKKKRVSFSEYLLVSDETIPRKQQVVSSDRKESHRKLSVNSPAISITPISKKNFKQGDEEKQTLKEELKQGDEEKQTLKEELKQGDEEKTNFKEELKQGDEEKQTLKEELKQGDEEKQTLKEELKQVDEEKQTLKEELKQVDEEKQTLKEELKQGDKEKQTLKEELKQGDKEKQIVKEELKQGDKELKQDDKLDSKMQTEDGERQMLNQGEKERQILNEEAKERKVFKQDDSKMDLKKTEKQTLKSLEEEELTHKHLEEQCSEEYEEEKHVIRERHYEEKSDSNEENSFHQMHSLTLQDTEGELVINNEMQHSYSNFINIEALLESSKFHATVQEIEEHTSTDSKCINLPTTEVSDNKDHSEEALKHYNDDKLSETVSNTESDNRLSFFTGVNEESKSVPKRKSHRLIKKKEFFGDTSDSSESKKVFATKNKRIKLGKLNGRGRSIRRIKNGINKNDELNGSNDCPEEENSTDFFEEDDPKKLWCICRKPHNSRFMIQCDKCEDWFHGSCVGVTKQYGRQLEKQKKEWNCPNCCSKGEPSPQKVEKSLEQAVDIGNPNQKNLRIDEQDEDVTCENRKDPLLHDVNILNSTNSGNDKMSADDLKNLDSSASDQFPDGEASTNKGRVQFNIEEKLDKISKVRILKHSSQQKRSADFKQNSSTNLKTPDDSSKLSNSSMQSSALNMKSDISLKSSLLTKQTLSNSHNASPNKKTSVANRCSGKPASGFLNPRRKLSNTLKEKDHSVKKKQSCVNCQSEARANSCYCSDDCIEKYAALCLKTMRDAKGGLKGPEFDSQRLVVLDCLKGSLISNENGPTAGEIVSWLKSNPSFIIACSSSMSPSAKKDANSQKKETESNSNSEKTDATNQSAKPTVRLNVRKTLKNILLERVKKSDDLEMAEEDVQKIAVKIEEELNSLFKDNSFKYRAKYRSLMFNIKDPRNQGLFRKILKGNIPPDKLVRMTPEELASLELAKWREQENQHLLDMIKRVQLEQQKNGSVLFLKKTHKGEVEIEDDLTSILEQDLPKPVVKDSSNDLIDTEKEEMKDSTHLHRSHLFDNNCKICTGKIVPPSADENTPKKVRVAHSISVDLGSPNASEGPKVIDGKSPVSSAGDESMDEVPTSTVSESPEINEKSLKDTPSKTLSSVWKGFVHMQDVAKFLTIAYKVSGPTRHLQADLPDTMQICGRIIPDQVWDYLGKIKQSGSKQYRKGTYFERFVSLRFPARTGSGSL</sequence>
<feature type="compositionally biased region" description="Low complexity" evidence="5">
    <location>
        <begin position="1300"/>
        <end position="1309"/>
    </location>
</feature>
<keyword evidence="2 4" id="KW-0863">Zinc-finger</keyword>
<feature type="compositionally biased region" description="Basic and acidic residues" evidence="5">
    <location>
        <begin position="531"/>
        <end position="544"/>
    </location>
</feature>
<dbReference type="Pfam" id="PF07500">
    <property type="entry name" value="TFIIS_M"/>
    <property type="match status" value="1"/>
</dbReference>
<evidence type="ECO:0000259" key="7">
    <source>
        <dbReference type="PROSITE" id="PS51321"/>
    </source>
</evidence>
<evidence type="ECO:0000256" key="1">
    <source>
        <dbReference type="ARBA" id="ARBA00022723"/>
    </source>
</evidence>
<feature type="compositionally biased region" description="Basic and acidic residues" evidence="5">
    <location>
        <begin position="685"/>
        <end position="749"/>
    </location>
</feature>
<dbReference type="GO" id="GO:0005634">
    <property type="term" value="C:nucleus"/>
    <property type="evidence" value="ECO:0007669"/>
    <property type="project" value="TreeGrafter"/>
</dbReference>
<dbReference type="InterPro" id="IPR013083">
    <property type="entry name" value="Znf_RING/FYVE/PHD"/>
</dbReference>
<keyword evidence="1" id="KW-0479">Metal-binding</keyword>
<feature type="region of interest" description="Disordered" evidence="5">
    <location>
        <begin position="76"/>
        <end position="97"/>
    </location>
</feature>
<dbReference type="GO" id="GO:0008270">
    <property type="term" value="F:zinc ion binding"/>
    <property type="evidence" value="ECO:0007669"/>
    <property type="project" value="UniProtKB-KW"/>
</dbReference>
<dbReference type="Pfam" id="PF00628">
    <property type="entry name" value="PHD"/>
    <property type="match status" value="1"/>
</dbReference>
<accession>A0A8T0FJU3</accession>
<feature type="region of interest" description="Disordered" evidence="5">
    <location>
        <begin position="567"/>
        <end position="591"/>
    </location>
</feature>